<accession>A0ABD4TGJ7</accession>
<gene>
    <name evidence="2" type="ORF">DIC75_09855</name>
</gene>
<sequence length="80" mass="8506">MIRELVLFGGAAYLVIALVQWLQNGTVRGEAVALAGLLVALSLIHYASNEERLKRFETAGLWLAVALFAGYALAKAGGFA</sequence>
<dbReference type="AlphaFoldDB" id="A0ABD4TGJ7"/>
<name>A0ABD4TGJ7_9EURY</name>
<evidence type="ECO:0000313" key="2">
    <source>
        <dbReference type="EMBL" id="MCM2466603.1"/>
    </source>
</evidence>
<organism evidence="2 3">
    <name type="scientific">Methanoculleus oceani</name>
    <dbReference type="NCBI Taxonomy" id="2184756"/>
    <lineage>
        <taxon>Archaea</taxon>
        <taxon>Methanobacteriati</taxon>
        <taxon>Methanobacteriota</taxon>
        <taxon>Stenosarchaea group</taxon>
        <taxon>Methanomicrobia</taxon>
        <taxon>Methanomicrobiales</taxon>
        <taxon>Methanomicrobiaceae</taxon>
        <taxon>Methanoculleus</taxon>
    </lineage>
</organism>
<feature type="transmembrane region" description="Helical" evidence="1">
    <location>
        <begin position="5"/>
        <end position="23"/>
    </location>
</feature>
<evidence type="ECO:0000256" key="1">
    <source>
        <dbReference type="SAM" id="Phobius"/>
    </source>
</evidence>
<keyword evidence="1" id="KW-0812">Transmembrane</keyword>
<dbReference type="Proteomes" id="UP001523230">
    <property type="component" value="Unassembled WGS sequence"/>
</dbReference>
<keyword evidence="3" id="KW-1185">Reference proteome</keyword>
<protein>
    <submittedName>
        <fullName evidence="2">Uncharacterized protein</fullName>
    </submittedName>
</protein>
<keyword evidence="1" id="KW-1133">Transmembrane helix</keyword>
<comment type="caution">
    <text evidence="2">The sequence shown here is derived from an EMBL/GenBank/DDBJ whole genome shotgun (WGS) entry which is preliminary data.</text>
</comment>
<reference evidence="2 3" key="1">
    <citation type="submission" date="2018-05" db="EMBL/GenBank/DDBJ databases">
        <title>Isolation and characterization of genus Methanoculleus species and their viruses from deep sea marine sediment offshore southwestern Taiwan.</title>
        <authorList>
            <person name="Wei W.-H."/>
            <person name="Chen W.-C."/>
            <person name="Lai M.-C."/>
            <person name="Chen S.-C."/>
        </authorList>
    </citation>
    <scope>NUCLEOTIDE SEQUENCE [LARGE SCALE GENOMIC DNA]</scope>
    <source>
        <strain evidence="2 3">CWC-02</strain>
    </source>
</reference>
<proteinExistence type="predicted"/>
<dbReference type="RefSeq" id="WP_250987879.1">
    <property type="nucleotide sequence ID" value="NZ_QFDM01000003.1"/>
</dbReference>
<dbReference type="EMBL" id="QFDM01000003">
    <property type="protein sequence ID" value="MCM2466603.1"/>
    <property type="molecule type" value="Genomic_DNA"/>
</dbReference>
<keyword evidence="1" id="KW-0472">Membrane</keyword>
<feature type="transmembrane region" description="Helical" evidence="1">
    <location>
        <begin position="29"/>
        <end position="47"/>
    </location>
</feature>
<feature type="transmembrane region" description="Helical" evidence="1">
    <location>
        <begin position="59"/>
        <end position="79"/>
    </location>
</feature>
<evidence type="ECO:0000313" key="3">
    <source>
        <dbReference type="Proteomes" id="UP001523230"/>
    </source>
</evidence>